<sequence length="341" mass="37791">MCNYNVEMIEYLFSNGHITEENVFTVRWHFGSVVTLGDAVVLGGYSDKAMLFVDIVGSNMVASLSKVSMFEAFRRLNAGALKRLIEAGLPLTIGEDINNTVLHVALDNRDASAVLEFILPLTPELYNETNTDNETVLGREITLPFMNALRPFIKVDGISPSSNGRRLSPLYIAASTQDVNTVLSLRIYDAGVIIDESRCQDKQSRTIPSNQSVGLGNAQRAVELRTFGASFEHLFETNERLAHEIVKHGMQFYNISQTELDQFVEENEKQGINTDKTSVSQAMKHFVRDWADEGHDEQQDAFPCILGSLANMSRTFEHPLRVLLPGAGLGRLAHEVNALGG</sequence>
<reference evidence="1" key="1">
    <citation type="submission" date="2023-04" db="EMBL/GenBank/DDBJ databases">
        <title>Aspergillus oryzae NBRC 4228.</title>
        <authorList>
            <person name="Ichikawa N."/>
            <person name="Sato H."/>
            <person name="Tonouchi N."/>
        </authorList>
    </citation>
    <scope>NUCLEOTIDE SEQUENCE</scope>
    <source>
        <strain evidence="1">NBRC 4228</strain>
    </source>
</reference>
<accession>A0AAN4YP52</accession>
<comment type="caution">
    <text evidence="1">The sequence shown here is derived from an EMBL/GenBank/DDBJ whole genome shotgun (WGS) entry which is preliminary data.</text>
</comment>
<dbReference type="AlphaFoldDB" id="A0AAN4YP52"/>
<dbReference type="GO" id="GO:0008757">
    <property type="term" value="F:S-adenosylmethionine-dependent methyltransferase activity"/>
    <property type="evidence" value="ECO:0007669"/>
    <property type="project" value="InterPro"/>
</dbReference>
<dbReference type="Proteomes" id="UP001165205">
    <property type="component" value="Unassembled WGS sequence"/>
</dbReference>
<dbReference type="PANTHER" id="PTHR12303:SF13">
    <property type="match status" value="1"/>
</dbReference>
<organism evidence="1 2">
    <name type="scientific">Aspergillus oryzae</name>
    <name type="common">Yellow koji mold</name>
    <dbReference type="NCBI Taxonomy" id="5062"/>
    <lineage>
        <taxon>Eukaryota</taxon>
        <taxon>Fungi</taxon>
        <taxon>Dikarya</taxon>
        <taxon>Ascomycota</taxon>
        <taxon>Pezizomycotina</taxon>
        <taxon>Eurotiomycetes</taxon>
        <taxon>Eurotiomycetidae</taxon>
        <taxon>Eurotiales</taxon>
        <taxon>Aspergillaceae</taxon>
        <taxon>Aspergillus</taxon>
        <taxon>Aspergillus subgen. Circumdati</taxon>
    </lineage>
</organism>
<name>A0AAN4YP52_ASPOZ</name>
<evidence type="ECO:0000313" key="2">
    <source>
        <dbReference type="Proteomes" id="UP001165205"/>
    </source>
</evidence>
<protein>
    <submittedName>
        <fullName evidence="1">Unnamed protein product</fullName>
    </submittedName>
</protein>
<evidence type="ECO:0000313" key="1">
    <source>
        <dbReference type="EMBL" id="GMG30272.1"/>
    </source>
</evidence>
<proteinExistence type="predicted"/>
<dbReference type="SUPFAM" id="SSF48403">
    <property type="entry name" value="Ankyrin repeat"/>
    <property type="match status" value="1"/>
</dbReference>
<dbReference type="Pfam" id="PF07942">
    <property type="entry name" value="CARME"/>
    <property type="match status" value="1"/>
</dbReference>
<dbReference type="InterPro" id="IPR012901">
    <property type="entry name" value="CARME"/>
</dbReference>
<dbReference type="EMBL" id="BSYA01000068">
    <property type="protein sequence ID" value="GMG30272.1"/>
    <property type="molecule type" value="Genomic_DNA"/>
</dbReference>
<dbReference type="PANTHER" id="PTHR12303">
    <property type="entry name" value="CARNOSINE N-METHYLTRANSFERASE"/>
    <property type="match status" value="1"/>
</dbReference>
<gene>
    <name evidence="1" type="ORF">Aory04_000637100</name>
</gene>
<dbReference type="InterPro" id="IPR036770">
    <property type="entry name" value="Ankyrin_rpt-contain_sf"/>
</dbReference>